<keyword evidence="1" id="KW-1133">Transmembrane helix</keyword>
<feature type="domain" description="Urease accessory protein UreH-like transmembrane" evidence="2">
    <location>
        <begin position="8"/>
        <end position="216"/>
    </location>
</feature>
<feature type="transmembrane region" description="Helical" evidence="1">
    <location>
        <begin position="94"/>
        <end position="115"/>
    </location>
</feature>
<accession>A0A502E2F2</accession>
<keyword evidence="1" id="KW-0812">Transmembrane</keyword>
<feature type="transmembrane region" description="Helical" evidence="1">
    <location>
        <begin position="169"/>
        <end position="191"/>
    </location>
</feature>
<reference evidence="3 4" key="1">
    <citation type="journal article" date="2019" name="Environ. Microbiol.">
        <title>Species interactions and distinct microbial communities in high Arctic permafrost affected cryosols are associated with the CH4 and CO2 gas fluxes.</title>
        <authorList>
            <person name="Altshuler I."/>
            <person name="Hamel J."/>
            <person name="Turney S."/>
            <person name="Magnuson E."/>
            <person name="Levesque R."/>
            <person name="Greer C."/>
            <person name="Whyte L.G."/>
        </authorList>
    </citation>
    <scope>NUCLEOTIDE SEQUENCE [LARGE SCALE GENOMIC DNA]</scope>
    <source>
        <strain evidence="3 4">S06.C</strain>
    </source>
</reference>
<dbReference type="EMBL" id="RCZI01000001">
    <property type="protein sequence ID" value="TPG30716.1"/>
    <property type="molecule type" value="Genomic_DNA"/>
</dbReference>
<protein>
    <submittedName>
        <fullName evidence="3">Sulfite exporter TauE/SafE family protein</fullName>
    </submittedName>
</protein>
<feature type="transmembrane region" description="Helical" evidence="1">
    <location>
        <begin position="39"/>
        <end position="57"/>
    </location>
</feature>
<dbReference type="AlphaFoldDB" id="A0A502E2F2"/>
<sequence>MQTALVGTALLMGLAGGPHCVAMCGAACAGVIRIVRTPLGGGVAALPMPALSTSLAFHAGRLAGYAAGGAIAASAVQSLAFASEHVAALRPLWLLLHIFVFAWGVVLAVAGRQPLWAHALGRLAVSGLRPLAGSRWGVLATGALWLSMPCGLLYSALMLAALGNGALEGGMVMAAFAAGSGVSLLLAPWLLQRLRMGFGVARRAWGTRFAGAVLAAVALQAVWHDLSRQIAIWCQ</sequence>
<evidence type="ECO:0000259" key="2">
    <source>
        <dbReference type="Pfam" id="PF13386"/>
    </source>
</evidence>
<dbReference type="PANTHER" id="PTHR42208:SF1">
    <property type="entry name" value="HEAVY METAL TRANSPORTER"/>
    <property type="match status" value="1"/>
</dbReference>
<dbReference type="Proteomes" id="UP000319212">
    <property type="component" value="Unassembled WGS sequence"/>
</dbReference>
<dbReference type="RefSeq" id="WP_140838940.1">
    <property type="nucleotide sequence ID" value="NZ_RCZI01000001.1"/>
</dbReference>
<organism evidence="3 4">
    <name type="scientific">Variovorax guangxiensis</name>
    <dbReference type="NCBI Taxonomy" id="1775474"/>
    <lineage>
        <taxon>Bacteria</taxon>
        <taxon>Pseudomonadati</taxon>
        <taxon>Pseudomonadota</taxon>
        <taxon>Betaproteobacteria</taxon>
        <taxon>Burkholderiales</taxon>
        <taxon>Comamonadaceae</taxon>
        <taxon>Variovorax</taxon>
    </lineage>
</organism>
<dbReference type="PANTHER" id="PTHR42208">
    <property type="entry name" value="HEAVY METAL TRANSPORTER-RELATED"/>
    <property type="match status" value="1"/>
</dbReference>
<keyword evidence="1" id="KW-0472">Membrane</keyword>
<feature type="transmembrane region" description="Helical" evidence="1">
    <location>
        <begin position="136"/>
        <end position="157"/>
    </location>
</feature>
<gene>
    <name evidence="3" type="ORF">EAH82_04415</name>
</gene>
<name>A0A502E2F2_9BURK</name>
<feature type="transmembrane region" description="Helical" evidence="1">
    <location>
        <begin position="203"/>
        <end position="223"/>
    </location>
</feature>
<dbReference type="Pfam" id="PF13386">
    <property type="entry name" value="DsbD_2"/>
    <property type="match status" value="1"/>
</dbReference>
<dbReference type="InterPro" id="IPR039447">
    <property type="entry name" value="UreH-like_TM_dom"/>
</dbReference>
<evidence type="ECO:0000313" key="4">
    <source>
        <dbReference type="Proteomes" id="UP000319212"/>
    </source>
</evidence>
<evidence type="ECO:0000256" key="1">
    <source>
        <dbReference type="SAM" id="Phobius"/>
    </source>
</evidence>
<comment type="caution">
    <text evidence="3">The sequence shown here is derived from an EMBL/GenBank/DDBJ whole genome shotgun (WGS) entry which is preliminary data.</text>
</comment>
<proteinExistence type="predicted"/>
<dbReference type="OrthoDB" id="9155091at2"/>
<evidence type="ECO:0000313" key="3">
    <source>
        <dbReference type="EMBL" id="TPG30716.1"/>
    </source>
</evidence>